<dbReference type="KEGG" id="vg:26625397"/>
<gene>
    <name evidence="1" type="ORF">PBI_PIRO94_42</name>
</gene>
<keyword evidence="2" id="KW-1185">Reference proteome</keyword>
<dbReference type="RefSeq" id="YP_009198255.1">
    <property type="nucleotide sequence ID" value="NC_028794.1"/>
</dbReference>
<evidence type="ECO:0000313" key="2">
    <source>
        <dbReference type="Proteomes" id="UP000207645"/>
    </source>
</evidence>
<accession>A0A076YHK7</accession>
<dbReference type="OrthoDB" id="19697at10239"/>
<protein>
    <submittedName>
        <fullName evidence="1">Uncharacterized protein</fullName>
    </submittedName>
</protein>
<dbReference type="GeneID" id="26625397"/>
<dbReference type="Proteomes" id="UP000207645">
    <property type="component" value="Segment"/>
</dbReference>
<organism evidence="1 2">
    <name type="scientific">Mycobacterium phage Piro94</name>
    <dbReference type="NCBI Taxonomy" id="1527520"/>
    <lineage>
        <taxon>Viruses</taxon>
        <taxon>Duplodnaviria</taxon>
        <taxon>Heunggongvirae</taxon>
        <taxon>Uroviricota</taxon>
        <taxon>Caudoviricetes</taxon>
        <taxon>Turbidovirus</taxon>
        <taxon>Turbidovirus piro94</taxon>
    </lineage>
</organism>
<dbReference type="EMBL" id="KM197169">
    <property type="protein sequence ID" value="AIK67758.1"/>
    <property type="molecule type" value="Genomic_DNA"/>
</dbReference>
<proteinExistence type="predicted"/>
<evidence type="ECO:0000313" key="1">
    <source>
        <dbReference type="EMBL" id="AIK67758.1"/>
    </source>
</evidence>
<reference evidence="1 2" key="1">
    <citation type="submission" date="2014-07" db="EMBL/GenBank/DDBJ databases">
        <authorList>
            <person name="Edwards J.M."/>
            <person name="Maric E."/>
            <person name="Piro B.S."/>
            <person name="Zarchy R.E."/>
            <person name="Bollivar D.W."/>
            <person name="Anders K.R."/>
            <person name="Braun M.A."/>
            <person name="Delesalle V.A."/>
            <person name="Hughes L.E."/>
            <person name="Ware V.C."/>
            <person name="Bradley K.W."/>
            <person name="Barker L.P."/>
            <person name="Asai D.J."/>
            <person name="Bowman C.A."/>
            <person name="Russell D.A."/>
            <person name="Pope W.H."/>
            <person name="Jacobs-Sera D."/>
            <person name="Hendrix R.W."/>
            <person name="Hatfull G.F."/>
        </authorList>
    </citation>
    <scope>NUCLEOTIDE SEQUENCE [LARGE SCALE GENOMIC DNA]</scope>
</reference>
<name>A0A076YHK7_9CAUD</name>
<sequence>MPTAQKAAMLQPASPEAIDWVGMTALINEAKKAFERLGEVIGEVTAKVIERQKIDGMVMPWEYELDGEMVRIPDDFVMIRYEAFVTPKEEACSV</sequence>